<comment type="caution">
    <text evidence="5">The sequence shown here is derived from an EMBL/GenBank/DDBJ whole genome shotgun (WGS) entry which is preliminary data.</text>
</comment>
<dbReference type="EMBL" id="CACRYJ010000034">
    <property type="protein sequence ID" value="VZO37438.1"/>
    <property type="molecule type" value="Genomic_DNA"/>
</dbReference>
<name>A0A7M4DK48_9MICO</name>
<dbReference type="Gene3D" id="3.40.50.300">
    <property type="entry name" value="P-loop containing nucleotide triphosphate hydrolases"/>
    <property type="match status" value="1"/>
</dbReference>
<sequence length="1037" mass="110912">MAAVVEPWGGSTSVPTEPTRDKISDVARVGSEIALVARGDELARLREIWAQAAAGSAAAVLLPGDAGVGKTRLVTEFAAEVRAGGGYVLTGHCVGLGESAPPYLPVVEILEQIRDADPGILEDRQALATLVSRSGTDRPTEQLPLFDSFLGVLTMLSAERPVLLVIEDLHWSDPSTRDLITFLVARMSEQRLTVVLTYRSDDLHRRHPVRPMTVELGRMRRVERLELDPFSPEEARAFARELALLDHLGTGADEHLIADIARRSEGNAFFAEELLSSARSATGLGDALADVLLGRIERLGPNAQRLVRTAAVSGQRRIRHSTLRAVLDLTDDELEEALRDCVQLHVLVADPDGDASYEFRHALLREAAYSDLLPGERTRIHAAYASLLAQLRLSGWRGAQAYHASRANDLPTALAAHVGAADEAAQVGATADTLAHLESALALWQAVPDPATVSGTDELHLTIRASDAAVAAGQVDRSLAFARAALKLADADGDIVTRASVRRRLAKILYSVDQWQEAQSVIAEAWDLIRDEPTSSERAWVLSTLAFGELKDSSRGYAEAAIADARASGDGGAEADALTTLAYMQLSDGEVDRALTTLEEARTRAAEVGAFEVELRAVFNLTVGQFELGELEAAATQLDRGLARAAETGLTWATYGRELAWIAVHVNYARGAWDLVEQLASPPGEQAPDWISGVLAASAALLAASRGEWEKVEAALDRVDTWVLADDEPLKIALFARAERDLWQHRPAEVTAPVAAAIAGNLHNAMGSTADLEQRACDEDEPPMLALIHVAAVGITAQADLAARARQVHDSGAEREAVATGERFLAVAEDAAERGHPRAATIGPEGLAWLARCRAEASRMRGETDPAPWRALVDAFGYGDTYQQAIARWRLAEVLLVLRAEGGSTGPPAVARPGQGSDDDAGPGSDPDDGGDELLAALATARTLRARPLEEALLATARRHRLNVPGQRAAAVALLTPREQAVLELVAQGLTNRAVGTELFISEKTVSVHLSRVMAKLDVSSRTEAVAVAMSRGILRG</sequence>
<dbReference type="InterPro" id="IPR016032">
    <property type="entry name" value="Sig_transdc_resp-reg_C-effctor"/>
</dbReference>
<feature type="domain" description="HTH luxR-type" evidence="4">
    <location>
        <begin position="968"/>
        <end position="1033"/>
    </location>
</feature>
<keyword evidence="1" id="KW-0547">Nucleotide-binding</keyword>
<dbReference type="PRINTS" id="PR00038">
    <property type="entry name" value="HTHLUXR"/>
</dbReference>
<feature type="region of interest" description="Disordered" evidence="3">
    <location>
        <begin position="904"/>
        <end position="932"/>
    </location>
</feature>
<dbReference type="GO" id="GO:0004016">
    <property type="term" value="F:adenylate cyclase activity"/>
    <property type="evidence" value="ECO:0007669"/>
    <property type="project" value="TreeGrafter"/>
</dbReference>
<reference evidence="5 6" key="1">
    <citation type="submission" date="2019-11" db="EMBL/GenBank/DDBJ databases">
        <authorList>
            <person name="Criscuolo A."/>
        </authorList>
    </citation>
    <scope>NUCLEOTIDE SEQUENCE [LARGE SCALE GENOMIC DNA]</scope>
    <source>
        <strain evidence="5">CIP111667</strain>
    </source>
</reference>
<dbReference type="PROSITE" id="PS50043">
    <property type="entry name" value="HTH_LUXR_2"/>
    <property type="match status" value="1"/>
</dbReference>
<dbReference type="Gene3D" id="1.25.40.10">
    <property type="entry name" value="Tetratricopeptide repeat domain"/>
    <property type="match status" value="1"/>
</dbReference>
<dbReference type="InterPro" id="IPR041664">
    <property type="entry name" value="AAA_16"/>
</dbReference>
<organism evidence="5 6">
    <name type="scientific">Occultella aeris</name>
    <dbReference type="NCBI Taxonomy" id="2761496"/>
    <lineage>
        <taxon>Bacteria</taxon>
        <taxon>Bacillati</taxon>
        <taxon>Actinomycetota</taxon>
        <taxon>Actinomycetes</taxon>
        <taxon>Micrococcales</taxon>
        <taxon>Ruaniaceae</taxon>
        <taxon>Occultella</taxon>
    </lineage>
</organism>
<feature type="compositionally biased region" description="Acidic residues" evidence="3">
    <location>
        <begin position="917"/>
        <end position="932"/>
    </location>
</feature>
<dbReference type="PANTHER" id="PTHR16305">
    <property type="entry name" value="TESTICULAR SOLUBLE ADENYLYL CYCLASE"/>
    <property type="match status" value="1"/>
</dbReference>
<evidence type="ECO:0000313" key="5">
    <source>
        <dbReference type="EMBL" id="VZO37438.1"/>
    </source>
</evidence>
<proteinExistence type="predicted"/>
<dbReference type="InterPro" id="IPR036388">
    <property type="entry name" value="WH-like_DNA-bd_sf"/>
</dbReference>
<gene>
    <name evidence="5" type="primary">liaR_12</name>
    <name evidence="5" type="ORF">HALOF300_02510</name>
</gene>
<dbReference type="Pfam" id="PF00196">
    <property type="entry name" value="GerE"/>
    <property type="match status" value="1"/>
</dbReference>
<dbReference type="PANTHER" id="PTHR16305:SF35">
    <property type="entry name" value="TRANSCRIPTIONAL ACTIVATOR DOMAIN"/>
    <property type="match status" value="1"/>
</dbReference>
<dbReference type="SUPFAM" id="SSF48452">
    <property type="entry name" value="TPR-like"/>
    <property type="match status" value="1"/>
</dbReference>
<dbReference type="InterPro" id="IPR000792">
    <property type="entry name" value="Tscrpt_reg_LuxR_C"/>
</dbReference>
<dbReference type="GO" id="GO:0005524">
    <property type="term" value="F:ATP binding"/>
    <property type="evidence" value="ECO:0007669"/>
    <property type="project" value="UniProtKB-KW"/>
</dbReference>
<evidence type="ECO:0000259" key="4">
    <source>
        <dbReference type="PROSITE" id="PS50043"/>
    </source>
</evidence>
<dbReference type="GO" id="GO:0003677">
    <property type="term" value="F:DNA binding"/>
    <property type="evidence" value="ECO:0007669"/>
    <property type="project" value="InterPro"/>
</dbReference>
<dbReference type="GO" id="GO:0005737">
    <property type="term" value="C:cytoplasm"/>
    <property type="evidence" value="ECO:0007669"/>
    <property type="project" value="TreeGrafter"/>
</dbReference>
<dbReference type="SMART" id="SM00421">
    <property type="entry name" value="HTH_LUXR"/>
    <property type="match status" value="1"/>
</dbReference>
<dbReference type="GO" id="GO:0006355">
    <property type="term" value="P:regulation of DNA-templated transcription"/>
    <property type="evidence" value="ECO:0007669"/>
    <property type="project" value="InterPro"/>
</dbReference>
<dbReference type="PROSITE" id="PS00622">
    <property type="entry name" value="HTH_LUXR_1"/>
    <property type="match status" value="1"/>
</dbReference>
<accession>A0A7M4DK48</accession>
<dbReference type="CDD" id="cd06170">
    <property type="entry name" value="LuxR_C_like"/>
    <property type="match status" value="1"/>
</dbReference>
<keyword evidence="6" id="KW-1185">Reference proteome</keyword>
<dbReference type="Gene3D" id="1.10.10.10">
    <property type="entry name" value="Winged helix-like DNA-binding domain superfamily/Winged helix DNA-binding domain"/>
    <property type="match status" value="1"/>
</dbReference>
<evidence type="ECO:0000256" key="2">
    <source>
        <dbReference type="ARBA" id="ARBA00022840"/>
    </source>
</evidence>
<keyword evidence="2" id="KW-0067">ATP-binding</keyword>
<dbReference type="SUPFAM" id="SSF52540">
    <property type="entry name" value="P-loop containing nucleoside triphosphate hydrolases"/>
    <property type="match status" value="1"/>
</dbReference>
<dbReference type="InterPro" id="IPR011990">
    <property type="entry name" value="TPR-like_helical_dom_sf"/>
</dbReference>
<dbReference type="Pfam" id="PF13191">
    <property type="entry name" value="AAA_16"/>
    <property type="match status" value="1"/>
</dbReference>
<evidence type="ECO:0000256" key="1">
    <source>
        <dbReference type="ARBA" id="ARBA00022741"/>
    </source>
</evidence>
<dbReference type="Proteomes" id="UP000419743">
    <property type="component" value="Unassembled WGS sequence"/>
</dbReference>
<evidence type="ECO:0000256" key="3">
    <source>
        <dbReference type="SAM" id="MobiDB-lite"/>
    </source>
</evidence>
<dbReference type="AlphaFoldDB" id="A0A7M4DK48"/>
<dbReference type="InterPro" id="IPR027417">
    <property type="entry name" value="P-loop_NTPase"/>
</dbReference>
<protein>
    <submittedName>
        <fullName evidence="5">Transcriptional regulatory protein LiaR</fullName>
    </submittedName>
</protein>
<dbReference type="SUPFAM" id="SSF46894">
    <property type="entry name" value="C-terminal effector domain of the bipartite response regulators"/>
    <property type="match status" value="1"/>
</dbReference>
<evidence type="ECO:0000313" key="6">
    <source>
        <dbReference type="Proteomes" id="UP000419743"/>
    </source>
</evidence>